<dbReference type="EMBL" id="RBNI01003507">
    <property type="protein sequence ID" value="RUP48282.1"/>
    <property type="molecule type" value="Genomic_DNA"/>
</dbReference>
<proteinExistence type="predicted"/>
<keyword evidence="2" id="KW-1185">Reference proteome</keyword>
<protein>
    <submittedName>
        <fullName evidence="1">Uncharacterized protein</fullName>
    </submittedName>
</protein>
<organism evidence="1 2">
    <name type="scientific">Jimgerdemannia flammicorona</name>
    <dbReference type="NCBI Taxonomy" id="994334"/>
    <lineage>
        <taxon>Eukaryota</taxon>
        <taxon>Fungi</taxon>
        <taxon>Fungi incertae sedis</taxon>
        <taxon>Mucoromycota</taxon>
        <taxon>Mucoromycotina</taxon>
        <taxon>Endogonomycetes</taxon>
        <taxon>Endogonales</taxon>
        <taxon>Endogonaceae</taxon>
        <taxon>Jimgerdemannia</taxon>
    </lineage>
</organism>
<name>A0A433DBR9_9FUNG</name>
<evidence type="ECO:0000313" key="1">
    <source>
        <dbReference type="EMBL" id="RUP48282.1"/>
    </source>
</evidence>
<accession>A0A433DBR9</accession>
<evidence type="ECO:0000313" key="2">
    <source>
        <dbReference type="Proteomes" id="UP000268093"/>
    </source>
</evidence>
<comment type="caution">
    <text evidence="1">The sequence shown here is derived from an EMBL/GenBank/DDBJ whole genome shotgun (WGS) entry which is preliminary data.</text>
</comment>
<reference evidence="1 2" key="1">
    <citation type="journal article" date="2018" name="New Phytol.">
        <title>Phylogenomics of Endogonaceae and evolution of mycorrhizas within Mucoromycota.</title>
        <authorList>
            <person name="Chang Y."/>
            <person name="Desiro A."/>
            <person name="Na H."/>
            <person name="Sandor L."/>
            <person name="Lipzen A."/>
            <person name="Clum A."/>
            <person name="Barry K."/>
            <person name="Grigoriev I.V."/>
            <person name="Martin F.M."/>
            <person name="Stajich J.E."/>
            <person name="Smith M.E."/>
            <person name="Bonito G."/>
            <person name="Spatafora J.W."/>
        </authorList>
    </citation>
    <scope>NUCLEOTIDE SEQUENCE [LARGE SCALE GENOMIC DNA]</scope>
    <source>
        <strain evidence="1 2">GMNB39</strain>
    </source>
</reference>
<sequence length="64" mass="7335">MSSFTAYDLYYEYIASSVRHNSNSFPPRFMALRSKFIPGSVGSPIRNDAKRATRVLRVPFFGKE</sequence>
<dbReference type="AlphaFoldDB" id="A0A433DBR9"/>
<dbReference type="Proteomes" id="UP000268093">
    <property type="component" value="Unassembled WGS sequence"/>
</dbReference>
<gene>
    <name evidence="1" type="ORF">BC936DRAFT_144757</name>
</gene>